<evidence type="ECO:0000313" key="13">
    <source>
        <dbReference type="Proteomes" id="UP000016860"/>
    </source>
</evidence>
<dbReference type="InterPro" id="IPR016134">
    <property type="entry name" value="Dockerin_dom"/>
</dbReference>
<dbReference type="InterPro" id="IPR011683">
    <property type="entry name" value="Glyco_hydro_53"/>
</dbReference>
<evidence type="ECO:0000256" key="9">
    <source>
        <dbReference type="ARBA" id="ARBA00023326"/>
    </source>
</evidence>
<dbReference type="PROSITE" id="PS00018">
    <property type="entry name" value="EF_HAND_1"/>
    <property type="match status" value="1"/>
</dbReference>
<comment type="similarity">
    <text evidence="3 10">Belongs to the glycosyl hydrolase 53 family.</text>
</comment>
<comment type="catalytic activity">
    <reaction evidence="2 10">
        <text>The enzyme specifically hydrolyzes (1-&gt;4)-beta-D-galactosidic linkages in type I arabinogalactans.</text>
        <dbReference type="EC" id="3.2.1.89"/>
    </reaction>
</comment>
<dbReference type="RefSeq" id="WP_020813897.1">
    <property type="nucleotide sequence ID" value="NZ_ATAY01000007.1"/>
</dbReference>
<dbReference type="InterPro" id="IPR036439">
    <property type="entry name" value="Dockerin_dom_sf"/>
</dbReference>
<evidence type="ECO:0000256" key="6">
    <source>
        <dbReference type="ARBA" id="ARBA00023001"/>
    </source>
</evidence>
<evidence type="ECO:0000256" key="4">
    <source>
        <dbReference type="ARBA" id="ARBA00022729"/>
    </source>
</evidence>
<evidence type="ECO:0000256" key="3">
    <source>
        <dbReference type="ARBA" id="ARBA00010687"/>
    </source>
</evidence>
<feature type="domain" description="Dockerin" evidence="11">
    <location>
        <begin position="38"/>
        <end position="108"/>
    </location>
</feature>
<comment type="caution">
    <text evidence="12">The sequence shown here is derived from an EMBL/GenBank/DDBJ whole genome shotgun (WGS) entry which is preliminary data.</text>
</comment>
<evidence type="ECO:0000256" key="5">
    <source>
        <dbReference type="ARBA" id="ARBA00022801"/>
    </source>
</evidence>
<dbReference type="PROSITE" id="PS51766">
    <property type="entry name" value="DOCKERIN"/>
    <property type="match status" value="1"/>
</dbReference>
<dbReference type="GO" id="GO:0031218">
    <property type="term" value="F:arabinogalactan endo-1,4-beta-galactosidase activity"/>
    <property type="evidence" value="ECO:0007669"/>
    <property type="project" value="UniProtKB-EC"/>
</dbReference>
<dbReference type="EC" id="3.2.1.89" evidence="10"/>
<keyword evidence="8 10" id="KW-0326">Glycosidase</keyword>
<evidence type="ECO:0000259" key="11">
    <source>
        <dbReference type="PROSITE" id="PS51766"/>
    </source>
</evidence>
<protein>
    <recommendedName>
        <fullName evidence="10">Arabinogalactan endo-beta-1,4-galactanase</fullName>
        <ecNumber evidence="10">3.2.1.89</ecNumber>
    </recommendedName>
</protein>
<dbReference type="SUPFAM" id="SSF63446">
    <property type="entry name" value="Type I dockerin domain"/>
    <property type="match status" value="1"/>
</dbReference>
<dbReference type="GO" id="GO:0015926">
    <property type="term" value="F:glucosidase activity"/>
    <property type="evidence" value="ECO:0007669"/>
    <property type="project" value="InterPro"/>
</dbReference>
<dbReference type="InterPro" id="IPR002105">
    <property type="entry name" value="Dockerin_1_rpt"/>
</dbReference>
<dbReference type="CDD" id="cd14256">
    <property type="entry name" value="Dockerin_I"/>
    <property type="match status" value="1"/>
</dbReference>
<proteinExistence type="inferred from homology"/>
<reference evidence="12 13" key="1">
    <citation type="journal article" date="2013" name="Genome Announc.">
        <title>Draft Genome Sequence of the Cellulolytic Bacterium Clostridium papyrosolvens C7 (ATCC 700395).</title>
        <authorList>
            <person name="Zepeda V."/>
            <person name="Dassa B."/>
            <person name="Borovok I."/>
            <person name="Lamed R."/>
            <person name="Bayer E.A."/>
            <person name="Cate J.H."/>
        </authorList>
    </citation>
    <scope>NUCLEOTIDE SEQUENCE [LARGE SCALE GENOMIC DNA]</scope>
    <source>
        <strain evidence="12 13">C7</strain>
    </source>
</reference>
<evidence type="ECO:0000256" key="8">
    <source>
        <dbReference type="ARBA" id="ARBA00023295"/>
    </source>
</evidence>
<dbReference type="GO" id="GO:0030245">
    <property type="term" value="P:cellulose catabolic process"/>
    <property type="evidence" value="ECO:0007669"/>
    <property type="project" value="UniProtKB-KW"/>
</dbReference>
<dbReference type="AlphaFoldDB" id="U4R6H2"/>
<keyword evidence="7" id="KW-0119">Carbohydrate metabolism</keyword>
<dbReference type="PROSITE" id="PS00448">
    <property type="entry name" value="CLOS_CELLULOSOME_RPT"/>
    <property type="match status" value="1"/>
</dbReference>
<dbReference type="PANTHER" id="PTHR34983:SF1">
    <property type="entry name" value="ARABINOGALACTAN ENDO-BETA-1,4-GALACTANASE A"/>
    <property type="match status" value="1"/>
</dbReference>
<keyword evidence="5 10" id="KW-0378">Hydrolase</keyword>
<keyword evidence="9" id="KW-0624">Polysaccharide degradation</keyword>
<dbReference type="InterPro" id="IPR017853">
    <property type="entry name" value="GH"/>
</dbReference>
<dbReference type="GO" id="GO:0045490">
    <property type="term" value="P:pectin catabolic process"/>
    <property type="evidence" value="ECO:0007669"/>
    <property type="project" value="TreeGrafter"/>
</dbReference>
<evidence type="ECO:0000256" key="7">
    <source>
        <dbReference type="ARBA" id="ARBA00023277"/>
    </source>
</evidence>
<dbReference type="SUPFAM" id="SSF51445">
    <property type="entry name" value="(Trans)glycosidases"/>
    <property type="match status" value="1"/>
</dbReference>
<dbReference type="PANTHER" id="PTHR34983">
    <property type="entry name" value="ARABINOGALACTAN ENDO-BETA-1,4-GALACTANASE A"/>
    <property type="match status" value="1"/>
</dbReference>
<dbReference type="Proteomes" id="UP000016860">
    <property type="component" value="Unassembled WGS sequence"/>
</dbReference>
<dbReference type="GO" id="GO:0008810">
    <property type="term" value="F:cellulase activity"/>
    <property type="evidence" value="ECO:0007669"/>
    <property type="project" value="UniProtKB-EC"/>
</dbReference>
<keyword evidence="6" id="KW-0136">Cellulose degradation</keyword>
<evidence type="ECO:0000313" key="12">
    <source>
        <dbReference type="EMBL" id="EPR14107.1"/>
    </source>
</evidence>
<keyword evidence="4" id="KW-0732">Signal</keyword>
<dbReference type="Gene3D" id="1.10.1330.10">
    <property type="entry name" value="Dockerin domain"/>
    <property type="match status" value="2"/>
</dbReference>
<sequence length="425" mass="47643">MSAYKKNKLVIVSLLVLVLVLDNSFMHVNKYIVSAATSQLVYGDVDGSGEVNSLDYALIKSYLLGNITDFPDSNGKKAADVNGDDSVDSLDISLTKSFILGIIEKFPIEIPTSTFAKGADISWLPQMEANGYKFYNNKGIQQDCLQILKDYGINSVRIRTWVNPSTDKWNGHCSTNETIALAKRAKNLGFRIMIDFHYSDSWADPGKQTKPTAWLNLDFNGLMKMTYDYTYDVMTQLRNNGISPEWVQVGNETNNGMLWEDAKASNNMKNFAWLVNCGYNAVKAVSSKTKVIVHISNGFNNTLFRWMFDGLNSNGAKYDVIGMSLYPEKDNYSALSSQCLSNMNDMVSRYNKEIMICEIGMQYDYASESKSFIADMINKTKSLPNNKGLGIFYWEPESYPGMNGYNKGCWNSDGKPTTALDGFLN</sequence>
<dbReference type="EMBL" id="ATAY01000007">
    <property type="protein sequence ID" value="EPR14107.1"/>
    <property type="molecule type" value="Genomic_DNA"/>
</dbReference>
<dbReference type="InterPro" id="IPR018247">
    <property type="entry name" value="EF_Hand_1_Ca_BS"/>
</dbReference>
<gene>
    <name evidence="12" type="ORF">L323_01210</name>
</gene>
<name>U4R6H2_9FIRM</name>
<evidence type="ECO:0000256" key="1">
    <source>
        <dbReference type="ARBA" id="ARBA00000966"/>
    </source>
</evidence>
<evidence type="ECO:0000256" key="2">
    <source>
        <dbReference type="ARBA" id="ARBA00001695"/>
    </source>
</evidence>
<dbReference type="Pfam" id="PF07745">
    <property type="entry name" value="Glyco_hydro_53"/>
    <property type="match status" value="1"/>
</dbReference>
<organism evidence="12 13">
    <name type="scientific">Ruminiclostridium papyrosolvens C7</name>
    <dbReference type="NCBI Taxonomy" id="1330534"/>
    <lineage>
        <taxon>Bacteria</taxon>
        <taxon>Bacillati</taxon>
        <taxon>Bacillota</taxon>
        <taxon>Clostridia</taxon>
        <taxon>Eubacteriales</taxon>
        <taxon>Oscillospiraceae</taxon>
        <taxon>Ruminiclostridium</taxon>
    </lineage>
</organism>
<comment type="catalytic activity">
    <reaction evidence="1">
        <text>Endohydrolysis of (1-&gt;4)-beta-D-glucosidic linkages in cellulose, lichenin and cereal beta-D-glucans.</text>
        <dbReference type="EC" id="3.2.1.4"/>
    </reaction>
</comment>
<evidence type="ECO:0000256" key="10">
    <source>
        <dbReference type="RuleBase" id="RU361192"/>
    </source>
</evidence>
<accession>U4R6H2</accession>
<dbReference type="Gene3D" id="3.20.20.80">
    <property type="entry name" value="Glycosidases"/>
    <property type="match status" value="1"/>
</dbReference>
<dbReference type="PATRIC" id="fig|1330534.3.peg.246"/>
<dbReference type="STRING" id="1330534.L323_01210"/>
<dbReference type="OrthoDB" id="9768786at2"/>
<dbReference type="Pfam" id="PF00404">
    <property type="entry name" value="Dockerin_1"/>
    <property type="match status" value="1"/>
</dbReference>